<gene>
    <name evidence="1" type="ordered locus">CA_C0387</name>
</gene>
<sequence>MKLFKIKITGSLEEFKIEYSFSTDYFNYKECTYEGTEQERYDQFYEDLKTNGGPQPLNIKLKMSNGVMDRAFPKKDLLKLKNVQDFVKKMYT</sequence>
<dbReference type="EMBL" id="AE001437">
    <property type="protein sequence ID" value="AAK78367.1"/>
    <property type="molecule type" value="Genomic_DNA"/>
</dbReference>
<dbReference type="AlphaFoldDB" id="Q97M13"/>
<dbReference type="Proteomes" id="UP000000814">
    <property type="component" value="Chromosome"/>
</dbReference>
<evidence type="ECO:0000313" key="1">
    <source>
        <dbReference type="EMBL" id="AAK78367.1"/>
    </source>
</evidence>
<dbReference type="OrthoDB" id="1682821at2"/>
<dbReference type="HOGENOM" id="CLU_2435681_0_0_9"/>
<dbReference type="GeneID" id="44996898"/>
<dbReference type="PIR" id="D96947">
    <property type="entry name" value="D96947"/>
</dbReference>
<evidence type="ECO:0000313" key="2">
    <source>
        <dbReference type="Proteomes" id="UP000000814"/>
    </source>
</evidence>
<dbReference type="eggNOG" id="ENOG5032A4J">
    <property type="taxonomic scope" value="Bacteria"/>
</dbReference>
<organism evidence="1 2">
    <name type="scientific">Clostridium acetobutylicum (strain ATCC 824 / DSM 792 / JCM 1419 / IAM 19013 / LMG 5710 / NBRC 13948 / NRRL B-527 / VKM B-1787 / 2291 / W)</name>
    <dbReference type="NCBI Taxonomy" id="272562"/>
    <lineage>
        <taxon>Bacteria</taxon>
        <taxon>Bacillati</taxon>
        <taxon>Bacillota</taxon>
        <taxon>Clostridia</taxon>
        <taxon>Eubacteriales</taxon>
        <taxon>Clostridiaceae</taxon>
        <taxon>Clostridium</taxon>
    </lineage>
</organism>
<reference evidence="1 2" key="1">
    <citation type="journal article" date="2001" name="J. Bacteriol.">
        <title>Genome sequence and comparative analysis of the solvent-producing bacterium Clostridium acetobutylicum.</title>
        <authorList>
            <person name="Nolling J."/>
            <person name="Breton G."/>
            <person name="Omelchenko M.V."/>
            <person name="Makarova K.S."/>
            <person name="Zeng Q."/>
            <person name="Gibson R."/>
            <person name="Lee H.M."/>
            <person name="Dubois J."/>
            <person name="Qiu D."/>
            <person name="Hitti J."/>
            <person name="Wolf Y.I."/>
            <person name="Tatusov R.L."/>
            <person name="Sabathe F."/>
            <person name="Doucette-Stamm L."/>
            <person name="Soucaille P."/>
            <person name="Daly M.J."/>
            <person name="Bennett G.N."/>
            <person name="Koonin E.V."/>
            <person name="Smith D.R."/>
        </authorList>
    </citation>
    <scope>NUCLEOTIDE SEQUENCE [LARGE SCALE GENOMIC DNA]</scope>
    <source>
        <strain evidence="2">ATCC 824 / DSM 792 / JCM 1419 / LMG 5710 / VKM B-1787</strain>
    </source>
</reference>
<name>Q97M13_CLOAB</name>
<accession>Q97M13</accession>
<keyword evidence="2" id="KW-1185">Reference proteome</keyword>
<dbReference type="RefSeq" id="WP_010963709.1">
    <property type="nucleotide sequence ID" value="NC_003030.1"/>
</dbReference>
<dbReference type="PATRIC" id="fig|272562.8.peg.582"/>
<dbReference type="KEGG" id="cac:CA_C0387"/>
<proteinExistence type="predicted"/>
<protein>
    <submittedName>
        <fullName evidence="1">Uncharacterized protein</fullName>
    </submittedName>
</protein>